<dbReference type="PANTHER" id="PTHR21623">
    <property type="entry name" value="SPERIOLIN-BINDING FACTOR"/>
    <property type="match status" value="1"/>
</dbReference>
<proteinExistence type="predicted"/>
<dbReference type="PANTHER" id="PTHR21623:SF2">
    <property type="entry name" value="COILED-COIL DOMAIN-CONTAINING PROTEIN 33"/>
    <property type="match status" value="1"/>
</dbReference>
<reference evidence="1 2" key="1">
    <citation type="submission" date="2024-05" db="EMBL/GenBank/DDBJ databases">
        <title>Genome sequencing and assembly of Indian major carp, Cirrhinus mrigala (Hamilton, 1822).</title>
        <authorList>
            <person name="Mohindra V."/>
            <person name="Chowdhury L.M."/>
            <person name="Lal K."/>
            <person name="Jena J.K."/>
        </authorList>
    </citation>
    <scope>NUCLEOTIDE SEQUENCE [LARGE SCALE GENOMIC DNA]</scope>
    <source>
        <strain evidence="1">CM1030</strain>
        <tissue evidence="1">Blood</tissue>
    </source>
</reference>
<dbReference type="InterPro" id="IPR039889">
    <property type="entry name" value="CCD33"/>
</dbReference>
<feature type="non-terminal residue" evidence="1">
    <location>
        <position position="57"/>
    </location>
</feature>
<dbReference type="EMBL" id="JAMKFB020000025">
    <property type="protein sequence ID" value="KAL0154820.1"/>
    <property type="molecule type" value="Genomic_DNA"/>
</dbReference>
<name>A0ABD0MXW8_CIRMR</name>
<accession>A0ABD0MXW8</accession>
<sequence length="57" mass="6527">MHKMADDILALRSQMSVLESENSQLRQDLSLHQDLGRTLLDDTDIDVMTKTEIADRI</sequence>
<evidence type="ECO:0000313" key="2">
    <source>
        <dbReference type="Proteomes" id="UP001529510"/>
    </source>
</evidence>
<comment type="caution">
    <text evidence="1">The sequence shown here is derived from an EMBL/GenBank/DDBJ whole genome shotgun (WGS) entry which is preliminary data.</text>
</comment>
<protein>
    <submittedName>
        <fullName evidence="1">Uncharacterized protein</fullName>
    </submittedName>
</protein>
<organism evidence="1 2">
    <name type="scientific">Cirrhinus mrigala</name>
    <name type="common">Mrigala</name>
    <dbReference type="NCBI Taxonomy" id="683832"/>
    <lineage>
        <taxon>Eukaryota</taxon>
        <taxon>Metazoa</taxon>
        <taxon>Chordata</taxon>
        <taxon>Craniata</taxon>
        <taxon>Vertebrata</taxon>
        <taxon>Euteleostomi</taxon>
        <taxon>Actinopterygii</taxon>
        <taxon>Neopterygii</taxon>
        <taxon>Teleostei</taxon>
        <taxon>Ostariophysi</taxon>
        <taxon>Cypriniformes</taxon>
        <taxon>Cyprinidae</taxon>
        <taxon>Labeoninae</taxon>
        <taxon>Labeonini</taxon>
        <taxon>Cirrhinus</taxon>
    </lineage>
</organism>
<dbReference type="AlphaFoldDB" id="A0ABD0MXW8"/>
<evidence type="ECO:0000313" key="1">
    <source>
        <dbReference type="EMBL" id="KAL0154820.1"/>
    </source>
</evidence>
<dbReference type="Proteomes" id="UP001529510">
    <property type="component" value="Unassembled WGS sequence"/>
</dbReference>
<gene>
    <name evidence="1" type="ORF">M9458_049083</name>
</gene>
<keyword evidence="2" id="KW-1185">Reference proteome</keyword>